<feature type="transmembrane region" description="Helical" evidence="8">
    <location>
        <begin position="299"/>
        <end position="317"/>
    </location>
</feature>
<keyword evidence="7 8" id="KW-0472">Membrane</keyword>
<dbReference type="FunFam" id="1.10.3470.10:FF:000001">
    <property type="entry name" value="Vitamin B12 ABC transporter permease BtuC"/>
    <property type="match status" value="1"/>
</dbReference>
<keyword evidence="3" id="KW-0813">Transport</keyword>
<dbReference type="EMBL" id="JACCCC010000001">
    <property type="protein sequence ID" value="NYE49012.1"/>
    <property type="molecule type" value="Genomic_DNA"/>
</dbReference>
<evidence type="ECO:0000313" key="9">
    <source>
        <dbReference type="EMBL" id="NYE49012.1"/>
    </source>
</evidence>
<dbReference type="CDD" id="cd06550">
    <property type="entry name" value="TM_ABC_iron-siderophores_like"/>
    <property type="match status" value="1"/>
</dbReference>
<keyword evidence="5 8" id="KW-0812">Transmembrane</keyword>
<protein>
    <submittedName>
        <fullName evidence="9">Iron complex transport system permease protein</fullName>
    </submittedName>
</protein>
<dbReference type="Pfam" id="PF01032">
    <property type="entry name" value="FecCD"/>
    <property type="match status" value="1"/>
</dbReference>
<comment type="similarity">
    <text evidence="2">Belongs to the binding-protein-dependent transport system permease family. FecCD subfamily.</text>
</comment>
<evidence type="ECO:0000256" key="4">
    <source>
        <dbReference type="ARBA" id="ARBA00022475"/>
    </source>
</evidence>
<keyword evidence="10" id="KW-1185">Reference proteome</keyword>
<organism evidence="9 10">
    <name type="scientific">Spinactinospora alkalitolerans</name>
    <dbReference type="NCBI Taxonomy" id="687207"/>
    <lineage>
        <taxon>Bacteria</taxon>
        <taxon>Bacillati</taxon>
        <taxon>Actinomycetota</taxon>
        <taxon>Actinomycetes</taxon>
        <taxon>Streptosporangiales</taxon>
        <taxon>Nocardiopsidaceae</taxon>
        <taxon>Spinactinospora</taxon>
    </lineage>
</organism>
<evidence type="ECO:0000256" key="3">
    <source>
        <dbReference type="ARBA" id="ARBA00022448"/>
    </source>
</evidence>
<comment type="caution">
    <text evidence="9">The sequence shown here is derived from an EMBL/GenBank/DDBJ whole genome shotgun (WGS) entry which is preliminary data.</text>
</comment>
<feature type="transmembrane region" description="Helical" evidence="8">
    <location>
        <begin position="259"/>
        <end position="279"/>
    </location>
</feature>
<keyword evidence="6 8" id="KW-1133">Transmembrane helix</keyword>
<sequence>MIEPALAERRRRPRADSPAAVTKGRRRVIGLVILLALLGAAAVASVSVGSRFIPLPQVWHLLLFPDGGEAGTIVRELRIPRTALGVLIGVALGVAGALMQSHTRNPIADPTLLGIAYGAACAVVMSIFLLGITSIAGYVWFALAGALLASVAVFALASGGSRGPTPVTLVLAGAAMTALLSGITSAIVLLDQQSLDVYRFWRVGSLVGRHSDVIWQVLPFIAVGLLLALVNAPGLNALALGDDVATALGQRVRLTRATGVLAIALLTGASVAAAGPIGFLGLMAPHLARAVTGPDHRWLLPYAGMLGAVIILVADVIGRIVRGTGEVEVGIILAVVGAPFFIALVRRRRLIAL</sequence>
<evidence type="ECO:0000256" key="6">
    <source>
        <dbReference type="ARBA" id="ARBA00022989"/>
    </source>
</evidence>
<dbReference type="PANTHER" id="PTHR30472">
    <property type="entry name" value="FERRIC ENTEROBACTIN TRANSPORT SYSTEM PERMEASE PROTEIN"/>
    <property type="match status" value="1"/>
</dbReference>
<name>A0A852U0Z4_9ACTN</name>
<feature type="transmembrane region" description="Helical" evidence="8">
    <location>
        <begin position="138"/>
        <end position="157"/>
    </location>
</feature>
<dbReference type="Gene3D" id="1.10.3470.10">
    <property type="entry name" value="ABC transporter involved in vitamin B12 uptake, BtuC"/>
    <property type="match status" value="1"/>
</dbReference>
<dbReference type="InterPro" id="IPR000522">
    <property type="entry name" value="ABC_transptr_permease_BtuC"/>
</dbReference>
<accession>A0A852U0Z4</accession>
<dbReference type="InterPro" id="IPR037294">
    <property type="entry name" value="ABC_BtuC-like"/>
</dbReference>
<dbReference type="Proteomes" id="UP000589036">
    <property type="component" value="Unassembled WGS sequence"/>
</dbReference>
<dbReference type="SUPFAM" id="SSF81345">
    <property type="entry name" value="ABC transporter involved in vitamin B12 uptake, BtuC"/>
    <property type="match status" value="1"/>
</dbReference>
<dbReference type="GO" id="GO:0033214">
    <property type="term" value="P:siderophore-iron import into cell"/>
    <property type="evidence" value="ECO:0007669"/>
    <property type="project" value="TreeGrafter"/>
</dbReference>
<comment type="subcellular location">
    <subcellularLocation>
        <location evidence="1">Cell membrane</location>
        <topology evidence="1">Multi-pass membrane protein</topology>
    </subcellularLocation>
</comment>
<dbReference type="PANTHER" id="PTHR30472:SF1">
    <property type="entry name" value="FE(3+) DICITRATE TRANSPORT SYSTEM PERMEASE PROTEIN FECC-RELATED"/>
    <property type="match status" value="1"/>
</dbReference>
<gene>
    <name evidence="9" type="ORF">HDA32_004132</name>
</gene>
<evidence type="ECO:0000256" key="7">
    <source>
        <dbReference type="ARBA" id="ARBA00023136"/>
    </source>
</evidence>
<dbReference type="GO" id="GO:0022857">
    <property type="term" value="F:transmembrane transporter activity"/>
    <property type="evidence" value="ECO:0007669"/>
    <property type="project" value="InterPro"/>
</dbReference>
<evidence type="ECO:0000256" key="2">
    <source>
        <dbReference type="ARBA" id="ARBA00007935"/>
    </source>
</evidence>
<evidence type="ECO:0000256" key="8">
    <source>
        <dbReference type="SAM" id="Phobius"/>
    </source>
</evidence>
<reference evidence="9 10" key="1">
    <citation type="submission" date="2020-07" db="EMBL/GenBank/DDBJ databases">
        <title>Sequencing the genomes of 1000 actinobacteria strains.</title>
        <authorList>
            <person name="Klenk H.-P."/>
        </authorList>
    </citation>
    <scope>NUCLEOTIDE SEQUENCE [LARGE SCALE GENOMIC DNA]</scope>
    <source>
        <strain evidence="9 10">CXB654</strain>
    </source>
</reference>
<proteinExistence type="inferred from homology"/>
<evidence type="ECO:0000256" key="1">
    <source>
        <dbReference type="ARBA" id="ARBA00004651"/>
    </source>
</evidence>
<evidence type="ECO:0000313" key="10">
    <source>
        <dbReference type="Proteomes" id="UP000589036"/>
    </source>
</evidence>
<dbReference type="GO" id="GO:0005886">
    <property type="term" value="C:plasma membrane"/>
    <property type="evidence" value="ECO:0007669"/>
    <property type="project" value="UniProtKB-SubCell"/>
</dbReference>
<feature type="transmembrane region" description="Helical" evidence="8">
    <location>
        <begin position="111"/>
        <end position="132"/>
    </location>
</feature>
<dbReference type="AlphaFoldDB" id="A0A852U0Z4"/>
<feature type="transmembrane region" description="Helical" evidence="8">
    <location>
        <begin position="82"/>
        <end position="99"/>
    </location>
</feature>
<evidence type="ECO:0000256" key="5">
    <source>
        <dbReference type="ARBA" id="ARBA00022692"/>
    </source>
</evidence>
<feature type="transmembrane region" description="Helical" evidence="8">
    <location>
        <begin position="28"/>
        <end position="53"/>
    </location>
</feature>
<feature type="transmembrane region" description="Helical" evidence="8">
    <location>
        <begin position="169"/>
        <end position="190"/>
    </location>
</feature>
<feature type="transmembrane region" description="Helical" evidence="8">
    <location>
        <begin position="329"/>
        <end position="346"/>
    </location>
</feature>
<feature type="transmembrane region" description="Helical" evidence="8">
    <location>
        <begin position="213"/>
        <end position="238"/>
    </location>
</feature>
<keyword evidence="4" id="KW-1003">Cell membrane</keyword>